<name>A0A9X8ZZA4_BACCE</name>
<comment type="caution">
    <text evidence="2">The sequence shown here is derived from an EMBL/GenBank/DDBJ whole genome shotgun (WGS) entry which is preliminary data.</text>
</comment>
<feature type="non-terminal residue" evidence="2">
    <location>
        <position position="54"/>
    </location>
</feature>
<gene>
    <name evidence="2" type="ORF">FC695_44975</name>
</gene>
<sequence length="54" mass="6083">LLFKYNDPTVKQGVTEVEMQKKIAQKEVTLQQKQIDAAKQKLQKDKNAGLPAEA</sequence>
<reference evidence="2 3" key="1">
    <citation type="journal article" date="2019" name="Environ. Microbiol.">
        <title>An active ?-lactamase is a part of an orchestrated cell wall stress resistance network of Bacillus subtilis and related rhizosphere species.</title>
        <authorList>
            <person name="Bucher T."/>
            <person name="Keren-Paz A."/>
            <person name="Hausser J."/>
            <person name="Olender T."/>
            <person name="Cytryn E."/>
            <person name="Kolodkin-Gal I."/>
        </authorList>
    </citation>
    <scope>NUCLEOTIDE SEQUENCE [LARGE SCALE GENOMIC DNA]</scope>
    <source>
        <strain evidence="2 3">I32</strain>
    </source>
</reference>
<proteinExistence type="predicted"/>
<feature type="non-terminal residue" evidence="2">
    <location>
        <position position="1"/>
    </location>
</feature>
<protein>
    <submittedName>
        <fullName evidence="2">Efflux RND transporter periplasmic adaptor subunit</fullName>
    </submittedName>
</protein>
<feature type="coiled-coil region" evidence="1">
    <location>
        <begin position="21"/>
        <end position="48"/>
    </location>
</feature>
<keyword evidence="1" id="KW-0175">Coiled coil</keyword>
<evidence type="ECO:0000313" key="2">
    <source>
        <dbReference type="EMBL" id="TKI79188.1"/>
    </source>
</evidence>
<evidence type="ECO:0000256" key="1">
    <source>
        <dbReference type="SAM" id="Coils"/>
    </source>
</evidence>
<dbReference type="AlphaFoldDB" id="A0A9X8ZZA4"/>
<evidence type="ECO:0000313" key="3">
    <source>
        <dbReference type="Proteomes" id="UP000308444"/>
    </source>
</evidence>
<accession>A0A9X8ZZA4</accession>
<organism evidence="2 3">
    <name type="scientific">Bacillus cereus</name>
    <dbReference type="NCBI Taxonomy" id="1396"/>
    <lineage>
        <taxon>Bacteria</taxon>
        <taxon>Bacillati</taxon>
        <taxon>Bacillota</taxon>
        <taxon>Bacilli</taxon>
        <taxon>Bacillales</taxon>
        <taxon>Bacillaceae</taxon>
        <taxon>Bacillus</taxon>
        <taxon>Bacillus cereus group</taxon>
    </lineage>
</organism>
<dbReference type="Proteomes" id="UP000308444">
    <property type="component" value="Unassembled WGS sequence"/>
</dbReference>
<dbReference type="EMBL" id="SZOH01005499">
    <property type="protein sequence ID" value="TKI79188.1"/>
    <property type="molecule type" value="Genomic_DNA"/>
</dbReference>